<dbReference type="EMBL" id="GBXM01050793">
    <property type="protein sequence ID" value="JAH57784.1"/>
    <property type="molecule type" value="Transcribed_RNA"/>
</dbReference>
<evidence type="ECO:0000313" key="1">
    <source>
        <dbReference type="EMBL" id="JAH57784.1"/>
    </source>
</evidence>
<dbReference type="EMBL" id="GBXM01043100">
    <property type="protein sequence ID" value="JAH65477.1"/>
    <property type="molecule type" value="Transcribed_RNA"/>
</dbReference>
<dbReference type="EMBL" id="GBXM01049187">
    <property type="protein sequence ID" value="JAH59390.1"/>
    <property type="molecule type" value="Transcribed_RNA"/>
</dbReference>
<name>A0A0E9TVV5_ANGAN</name>
<protein>
    <submittedName>
        <fullName evidence="1">Uncharacterized protein</fullName>
    </submittedName>
</protein>
<accession>A0A0E9TVV5</accession>
<sequence>MNINNYIE</sequence>
<organism evidence="1">
    <name type="scientific">Anguilla anguilla</name>
    <name type="common">European freshwater eel</name>
    <name type="synonym">Muraena anguilla</name>
    <dbReference type="NCBI Taxonomy" id="7936"/>
    <lineage>
        <taxon>Eukaryota</taxon>
        <taxon>Metazoa</taxon>
        <taxon>Chordata</taxon>
        <taxon>Craniata</taxon>
        <taxon>Vertebrata</taxon>
        <taxon>Euteleostomi</taxon>
        <taxon>Actinopterygii</taxon>
        <taxon>Neopterygii</taxon>
        <taxon>Teleostei</taxon>
        <taxon>Anguilliformes</taxon>
        <taxon>Anguillidae</taxon>
        <taxon>Anguilla</taxon>
    </lineage>
</organism>
<reference evidence="1" key="1">
    <citation type="submission" date="2014-11" db="EMBL/GenBank/DDBJ databases">
        <authorList>
            <person name="Amaro Gonzalez C."/>
        </authorList>
    </citation>
    <scope>NUCLEOTIDE SEQUENCE</scope>
</reference>
<proteinExistence type="predicted"/>
<dbReference type="EMBL" id="GBXM01025301">
    <property type="protein sequence ID" value="JAH83276.1"/>
    <property type="molecule type" value="Transcribed_RNA"/>
</dbReference>
<reference evidence="1" key="2">
    <citation type="journal article" date="2015" name="Fish Shellfish Immunol.">
        <title>Early steps in the European eel (Anguilla anguilla)-Vibrio vulnificus interaction in the gills: Role of the RtxA13 toxin.</title>
        <authorList>
            <person name="Callol A."/>
            <person name="Pajuelo D."/>
            <person name="Ebbesson L."/>
            <person name="Teles M."/>
            <person name="MacKenzie S."/>
            <person name="Amaro C."/>
        </authorList>
    </citation>
    <scope>NUCLEOTIDE SEQUENCE</scope>
</reference>